<name>A0AAV5WH07_9BILA</name>
<sequence length="212" mass="23270">ITIQTTPSPFKFIFELASTIAPALHKLNQKYPLFSPQYAANPSPIQPHPKSRNTTLSVSSLLSSIVSSPLSIHCPSCVQLLLNLCAAQGFDSADCKSVSQTSEWYSSPIPLIVRPQPSFAFSFPNPLTGQRINAAAVIPSTPIPRPWEAKVCCLLSYTTFDPFAPLDDDEEVQYDFDFDKRPAPQVQYDEGGGYGLVGGERRGLLPWALRRA</sequence>
<organism evidence="1 2">
    <name type="scientific">Pristionchus fissidentatus</name>
    <dbReference type="NCBI Taxonomy" id="1538716"/>
    <lineage>
        <taxon>Eukaryota</taxon>
        <taxon>Metazoa</taxon>
        <taxon>Ecdysozoa</taxon>
        <taxon>Nematoda</taxon>
        <taxon>Chromadorea</taxon>
        <taxon>Rhabditida</taxon>
        <taxon>Rhabditina</taxon>
        <taxon>Diplogasteromorpha</taxon>
        <taxon>Diplogasteroidea</taxon>
        <taxon>Neodiplogasteridae</taxon>
        <taxon>Pristionchus</taxon>
    </lineage>
</organism>
<accession>A0AAV5WH07</accession>
<proteinExistence type="predicted"/>
<reference evidence="1" key="1">
    <citation type="submission" date="2023-10" db="EMBL/GenBank/DDBJ databases">
        <title>Genome assembly of Pristionchus species.</title>
        <authorList>
            <person name="Yoshida K."/>
            <person name="Sommer R.J."/>
        </authorList>
    </citation>
    <scope>NUCLEOTIDE SEQUENCE</scope>
    <source>
        <strain evidence="1">RS5133</strain>
    </source>
</reference>
<evidence type="ECO:0000313" key="1">
    <source>
        <dbReference type="EMBL" id="GMT31211.1"/>
    </source>
</evidence>
<evidence type="ECO:0000313" key="2">
    <source>
        <dbReference type="Proteomes" id="UP001432322"/>
    </source>
</evidence>
<protein>
    <submittedName>
        <fullName evidence="1">Uncharacterized protein</fullName>
    </submittedName>
</protein>
<feature type="non-terminal residue" evidence="1">
    <location>
        <position position="1"/>
    </location>
</feature>
<feature type="non-terminal residue" evidence="1">
    <location>
        <position position="212"/>
    </location>
</feature>
<dbReference type="EMBL" id="BTSY01000006">
    <property type="protein sequence ID" value="GMT31211.1"/>
    <property type="molecule type" value="Genomic_DNA"/>
</dbReference>
<gene>
    <name evidence="1" type="ORF">PFISCL1PPCAC_22508</name>
</gene>
<dbReference type="Proteomes" id="UP001432322">
    <property type="component" value="Unassembled WGS sequence"/>
</dbReference>
<keyword evidence="2" id="KW-1185">Reference proteome</keyword>
<comment type="caution">
    <text evidence="1">The sequence shown here is derived from an EMBL/GenBank/DDBJ whole genome shotgun (WGS) entry which is preliminary data.</text>
</comment>
<dbReference type="AlphaFoldDB" id="A0AAV5WH07"/>